<dbReference type="Proteomes" id="UP000887013">
    <property type="component" value="Unassembled WGS sequence"/>
</dbReference>
<keyword evidence="2" id="KW-1185">Reference proteome</keyword>
<gene>
    <name evidence="1" type="ORF">NPIL_343391</name>
</gene>
<dbReference type="EMBL" id="BMAW01050621">
    <property type="protein sequence ID" value="GFS76282.1"/>
    <property type="molecule type" value="Genomic_DNA"/>
</dbReference>
<reference evidence="1" key="1">
    <citation type="submission" date="2020-08" db="EMBL/GenBank/DDBJ databases">
        <title>Multicomponent nature underlies the extraordinary mechanical properties of spider dragline silk.</title>
        <authorList>
            <person name="Kono N."/>
            <person name="Nakamura H."/>
            <person name="Mori M."/>
            <person name="Yoshida Y."/>
            <person name="Ohtoshi R."/>
            <person name="Malay A.D."/>
            <person name="Moran D.A.P."/>
            <person name="Tomita M."/>
            <person name="Numata K."/>
            <person name="Arakawa K."/>
        </authorList>
    </citation>
    <scope>NUCLEOTIDE SEQUENCE</scope>
</reference>
<organism evidence="1 2">
    <name type="scientific">Nephila pilipes</name>
    <name type="common">Giant wood spider</name>
    <name type="synonym">Nephila maculata</name>
    <dbReference type="NCBI Taxonomy" id="299642"/>
    <lineage>
        <taxon>Eukaryota</taxon>
        <taxon>Metazoa</taxon>
        <taxon>Ecdysozoa</taxon>
        <taxon>Arthropoda</taxon>
        <taxon>Chelicerata</taxon>
        <taxon>Arachnida</taxon>
        <taxon>Araneae</taxon>
        <taxon>Araneomorphae</taxon>
        <taxon>Entelegynae</taxon>
        <taxon>Araneoidea</taxon>
        <taxon>Nephilidae</taxon>
        <taxon>Nephila</taxon>
    </lineage>
</organism>
<feature type="non-terminal residue" evidence="1">
    <location>
        <position position="64"/>
    </location>
</feature>
<evidence type="ECO:0000313" key="2">
    <source>
        <dbReference type="Proteomes" id="UP000887013"/>
    </source>
</evidence>
<sequence length="64" mass="6898">MDNAENYRYLQRSVSGESVRFFSYNSSGRLRRIGTYALSPTTVAVGAGQFMDGVSRAAGTSPVS</sequence>
<proteinExistence type="predicted"/>
<dbReference type="AlphaFoldDB" id="A0A8X6MSV6"/>
<name>A0A8X6MSV6_NEPPI</name>
<protein>
    <submittedName>
        <fullName evidence="1">Uncharacterized protein</fullName>
    </submittedName>
</protein>
<evidence type="ECO:0000313" key="1">
    <source>
        <dbReference type="EMBL" id="GFS76282.1"/>
    </source>
</evidence>
<comment type="caution">
    <text evidence="1">The sequence shown here is derived from an EMBL/GenBank/DDBJ whole genome shotgun (WGS) entry which is preliminary data.</text>
</comment>
<accession>A0A8X6MSV6</accession>